<sequence>MPSLFFTTPGGLKPTTDARTTGKIVGQRLGLPTRLSCMWSTPSDTRKPSALSLRGKQMPTKESNIVKRTLDLKKPPQLSAEQKARLDAVASMPDEQIDYSDAPYLPDAVWMKAAEQLPHTKKQITLRIDAEVLEFFKHTGKRYQSRMNAVLRSYVEAHKAHAK</sequence>
<reference evidence="1" key="1">
    <citation type="submission" date="2018-09" db="EMBL/GenBank/DDBJ databases">
        <authorList>
            <person name="Zhou D."/>
        </authorList>
    </citation>
    <scope>NUCLEOTIDE SEQUENCE</scope>
    <source>
        <strain evidence="1">A1705</strain>
        <plasmid evidence="1">pA1705-KPC</plasmid>
    </source>
</reference>
<keyword evidence="1" id="KW-0614">Plasmid</keyword>
<accession>A0A482M6C5</accession>
<evidence type="ECO:0008006" key="2">
    <source>
        <dbReference type="Google" id="ProtNLM"/>
    </source>
</evidence>
<protein>
    <recommendedName>
        <fullName evidence="2">BrnA antitoxin family protein</fullName>
    </recommendedName>
</protein>
<organism evidence="1">
    <name type="scientific">Klebsiella pneumoniae</name>
    <dbReference type="NCBI Taxonomy" id="573"/>
    <lineage>
        <taxon>Bacteria</taxon>
        <taxon>Pseudomonadati</taxon>
        <taxon>Pseudomonadota</taxon>
        <taxon>Gammaproteobacteria</taxon>
        <taxon>Enterobacterales</taxon>
        <taxon>Enterobacteriaceae</taxon>
        <taxon>Klebsiella/Raoultella group</taxon>
        <taxon>Klebsiella</taxon>
        <taxon>Klebsiella pneumoniae complex</taxon>
    </lineage>
</organism>
<dbReference type="EMBL" id="MH909348">
    <property type="protein sequence ID" value="QBQ68289.1"/>
    <property type="molecule type" value="Genomic_DNA"/>
</dbReference>
<proteinExistence type="predicted"/>
<evidence type="ECO:0000313" key="1">
    <source>
        <dbReference type="EMBL" id="QBQ68289.1"/>
    </source>
</evidence>
<geneLocation type="plasmid" evidence="1">
    <name>pA1705-KPC</name>
</geneLocation>
<dbReference type="Pfam" id="PF14384">
    <property type="entry name" value="BrnA_antitoxin"/>
    <property type="match status" value="1"/>
</dbReference>
<dbReference type="InterPro" id="IPR025528">
    <property type="entry name" value="BrnA_antitoxin"/>
</dbReference>
<name>A0A482M6C5_KLEPN</name>
<dbReference type="AlphaFoldDB" id="A0A482M6C5"/>